<dbReference type="GO" id="GO:0061603">
    <property type="term" value="F:molybdenum cofactor guanylyltransferase activity"/>
    <property type="evidence" value="ECO:0007669"/>
    <property type="project" value="UniProtKB-EC"/>
</dbReference>
<comment type="similarity">
    <text evidence="8">Belongs to the MobA family.</text>
</comment>
<feature type="domain" description="MobA-like NTP transferase" evidence="9">
    <location>
        <begin position="13"/>
        <end position="166"/>
    </location>
</feature>
<organism evidence="10 11">
    <name type="scientific">Marinomonas spartinae</name>
    <dbReference type="NCBI Taxonomy" id="1792290"/>
    <lineage>
        <taxon>Bacteria</taxon>
        <taxon>Pseudomonadati</taxon>
        <taxon>Pseudomonadota</taxon>
        <taxon>Gammaproteobacteria</taxon>
        <taxon>Oceanospirillales</taxon>
        <taxon>Oceanospirillaceae</taxon>
        <taxon>Marinomonas</taxon>
    </lineage>
</organism>
<dbReference type="EMBL" id="FLOB01000004">
    <property type="protein sequence ID" value="SBS31577.1"/>
    <property type="molecule type" value="Genomic_DNA"/>
</dbReference>
<dbReference type="GO" id="GO:1902758">
    <property type="term" value="P:bis(molybdopterin guanine dinucleotide)molybdenum biosynthetic process"/>
    <property type="evidence" value="ECO:0007669"/>
    <property type="project" value="TreeGrafter"/>
</dbReference>
<comment type="catalytic activity">
    <reaction evidence="8">
        <text>Mo-molybdopterin + GTP + H(+) = Mo-molybdopterin guanine dinucleotide + diphosphate</text>
        <dbReference type="Rhea" id="RHEA:34243"/>
        <dbReference type="ChEBI" id="CHEBI:15378"/>
        <dbReference type="ChEBI" id="CHEBI:33019"/>
        <dbReference type="ChEBI" id="CHEBI:37565"/>
        <dbReference type="ChEBI" id="CHEBI:71302"/>
        <dbReference type="ChEBI" id="CHEBI:71310"/>
        <dbReference type="EC" id="2.7.7.77"/>
    </reaction>
</comment>
<evidence type="ECO:0000313" key="11">
    <source>
        <dbReference type="Proteomes" id="UP000092544"/>
    </source>
</evidence>
<dbReference type="Gene3D" id="3.90.550.10">
    <property type="entry name" value="Spore Coat Polysaccharide Biosynthesis Protein SpsA, Chain A"/>
    <property type="match status" value="1"/>
</dbReference>
<evidence type="ECO:0000256" key="1">
    <source>
        <dbReference type="ARBA" id="ARBA00022490"/>
    </source>
</evidence>
<comment type="subunit">
    <text evidence="8">Monomer.</text>
</comment>
<accession>A0A1A8TH00</accession>
<feature type="binding site" evidence="8">
    <location>
        <position position="57"/>
    </location>
    <ligand>
        <name>GTP</name>
        <dbReference type="ChEBI" id="CHEBI:37565"/>
    </ligand>
</feature>
<keyword evidence="4 8" id="KW-0547">Nucleotide-binding</keyword>
<evidence type="ECO:0000256" key="3">
    <source>
        <dbReference type="ARBA" id="ARBA00022723"/>
    </source>
</evidence>
<evidence type="ECO:0000259" key="9">
    <source>
        <dbReference type="Pfam" id="PF12804"/>
    </source>
</evidence>
<evidence type="ECO:0000256" key="6">
    <source>
        <dbReference type="ARBA" id="ARBA00023134"/>
    </source>
</evidence>
<dbReference type="GO" id="GO:0005525">
    <property type="term" value="F:GTP binding"/>
    <property type="evidence" value="ECO:0007669"/>
    <property type="project" value="UniProtKB-UniRule"/>
</dbReference>
<keyword evidence="10" id="KW-0548">Nucleotidyltransferase</keyword>
<evidence type="ECO:0000256" key="8">
    <source>
        <dbReference type="HAMAP-Rule" id="MF_00316"/>
    </source>
</evidence>
<keyword evidence="2 8" id="KW-0808">Transferase</keyword>
<feature type="binding site" evidence="8">
    <location>
        <position position="106"/>
    </location>
    <ligand>
        <name>Mg(2+)</name>
        <dbReference type="ChEBI" id="CHEBI:18420"/>
    </ligand>
</feature>
<keyword evidence="3 8" id="KW-0479">Metal-binding</keyword>
<comment type="subcellular location">
    <subcellularLocation>
        <location evidence="8">Cytoplasm</location>
    </subcellularLocation>
</comment>
<dbReference type="GO" id="GO:0005737">
    <property type="term" value="C:cytoplasm"/>
    <property type="evidence" value="ECO:0007669"/>
    <property type="project" value="UniProtKB-SubCell"/>
</dbReference>
<evidence type="ECO:0000256" key="7">
    <source>
        <dbReference type="ARBA" id="ARBA00023150"/>
    </source>
</evidence>
<dbReference type="STRING" id="1792290.MSP8886_02170"/>
<sequence>MSFCNDNTEEVSALIVAGGKAERMSGKEKGLQCFRGVPMVVSVAMALKEVTSMVAVNANRYQEDYESLGFEVIADLADYQDVGPLSGVMAGLHNAKSQFLLLSPCDSPCVSSDAFHALLDAIKREPDKIHYIVTASGRHPLHAVLPVSTALSALSTFLARDMKKSVMAFYELHGCRALHWSEEAELINVNYSEQLE</sequence>
<dbReference type="GO" id="GO:0046872">
    <property type="term" value="F:metal ion binding"/>
    <property type="evidence" value="ECO:0007669"/>
    <property type="project" value="UniProtKB-KW"/>
</dbReference>
<evidence type="ECO:0000313" key="10">
    <source>
        <dbReference type="EMBL" id="SBS31577.1"/>
    </source>
</evidence>
<evidence type="ECO:0000256" key="5">
    <source>
        <dbReference type="ARBA" id="ARBA00022842"/>
    </source>
</evidence>
<name>A0A1A8TH00_9GAMM</name>
<comment type="function">
    <text evidence="8">Transfers a GMP moiety from GTP to Mo-molybdopterin (Mo-MPT) cofactor (Moco or molybdenum cofactor) to form Mo-molybdopterin guanine dinucleotide (Mo-MGD) cofactor.</text>
</comment>
<protein>
    <recommendedName>
        <fullName evidence="8">Molybdenum cofactor guanylyltransferase</fullName>
        <shortName evidence="8">MoCo guanylyltransferase</shortName>
        <ecNumber evidence="8">2.7.7.77</ecNumber>
    </recommendedName>
    <alternativeName>
        <fullName evidence="8">GTP:molybdopterin guanylyltransferase</fullName>
    </alternativeName>
    <alternativeName>
        <fullName evidence="8">Mo-MPT guanylyltransferase</fullName>
    </alternativeName>
    <alternativeName>
        <fullName evidence="8">Molybdopterin guanylyltransferase</fullName>
    </alternativeName>
    <alternativeName>
        <fullName evidence="8">Molybdopterin-guanine dinucleotide synthase</fullName>
        <shortName evidence="8">MGD synthase</shortName>
    </alternativeName>
</protein>
<dbReference type="SUPFAM" id="SSF53448">
    <property type="entry name" value="Nucleotide-diphospho-sugar transferases"/>
    <property type="match status" value="1"/>
</dbReference>
<dbReference type="CDD" id="cd02503">
    <property type="entry name" value="MobA"/>
    <property type="match status" value="1"/>
</dbReference>
<feature type="binding site" evidence="8">
    <location>
        <position position="29"/>
    </location>
    <ligand>
        <name>GTP</name>
        <dbReference type="ChEBI" id="CHEBI:37565"/>
    </ligand>
</feature>
<feature type="binding site" evidence="8">
    <location>
        <position position="106"/>
    </location>
    <ligand>
        <name>GTP</name>
        <dbReference type="ChEBI" id="CHEBI:37565"/>
    </ligand>
</feature>
<evidence type="ECO:0000256" key="2">
    <source>
        <dbReference type="ARBA" id="ARBA00022679"/>
    </source>
</evidence>
<dbReference type="AlphaFoldDB" id="A0A1A8TH00"/>
<evidence type="ECO:0000256" key="4">
    <source>
        <dbReference type="ARBA" id="ARBA00022741"/>
    </source>
</evidence>
<keyword evidence="6 8" id="KW-0342">GTP-binding</keyword>
<dbReference type="HAMAP" id="MF_00316">
    <property type="entry name" value="MobA"/>
    <property type="match status" value="1"/>
</dbReference>
<keyword evidence="7 8" id="KW-0501">Molybdenum cofactor biosynthesis</keyword>
<dbReference type="PANTHER" id="PTHR19136">
    <property type="entry name" value="MOLYBDENUM COFACTOR GUANYLYLTRANSFERASE"/>
    <property type="match status" value="1"/>
</dbReference>
<reference evidence="10 11" key="1">
    <citation type="submission" date="2016-06" db="EMBL/GenBank/DDBJ databases">
        <authorList>
            <person name="Kjaerup R.B."/>
            <person name="Dalgaard T.S."/>
            <person name="Juul-Madsen H.R."/>
        </authorList>
    </citation>
    <scope>NUCLEOTIDE SEQUENCE [LARGE SCALE GENOMIC DNA]</scope>
    <source>
        <strain evidence="10 11">CECT 8886</strain>
    </source>
</reference>
<feature type="binding site" evidence="8">
    <location>
        <begin position="16"/>
        <end position="18"/>
    </location>
    <ligand>
        <name>GTP</name>
        <dbReference type="ChEBI" id="CHEBI:37565"/>
    </ligand>
</feature>
<proteinExistence type="inferred from homology"/>
<keyword evidence="1 8" id="KW-0963">Cytoplasm</keyword>
<dbReference type="Pfam" id="PF12804">
    <property type="entry name" value="NTP_transf_3"/>
    <property type="match status" value="1"/>
</dbReference>
<comment type="cofactor">
    <cofactor evidence="8">
        <name>Mg(2+)</name>
        <dbReference type="ChEBI" id="CHEBI:18420"/>
    </cofactor>
</comment>
<keyword evidence="5 8" id="KW-0460">Magnesium</keyword>
<dbReference type="EC" id="2.7.7.77" evidence="8"/>
<dbReference type="InterPro" id="IPR029044">
    <property type="entry name" value="Nucleotide-diphossugar_trans"/>
</dbReference>
<keyword evidence="11" id="KW-1185">Reference proteome</keyword>
<dbReference type="InterPro" id="IPR025877">
    <property type="entry name" value="MobA-like_NTP_Trfase"/>
</dbReference>
<feature type="binding site" evidence="8">
    <location>
        <position position="75"/>
    </location>
    <ligand>
        <name>GTP</name>
        <dbReference type="ChEBI" id="CHEBI:37565"/>
    </ligand>
</feature>
<dbReference type="PANTHER" id="PTHR19136:SF81">
    <property type="entry name" value="MOLYBDENUM COFACTOR GUANYLYLTRANSFERASE"/>
    <property type="match status" value="1"/>
</dbReference>
<comment type="domain">
    <text evidence="8">The N-terminal domain determines nucleotide recognition and specific binding, while the C-terminal domain determines the specific binding to the target protein.</text>
</comment>
<dbReference type="InterPro" id="IPR013482">
    <property type="entry name" value="Molybde_CF_guanTrfase"/>
</dbReference>
<gene>
    <name evidence="8 10" type="primary">mobA</name>
    <name evidence="10" type="ORF">MSP8886_02170</name>
</gene>
<dbReference type="Proteomes" id="UP000092544">
    <property type="component" value="Unassembled WGS sequence"/>
</dbReference>